<dbReference type="InterPro" id="IPR011738">
    <property type="entry name" value="Phage_CHP"/>
</dbReference>
<proteinExistence type="predicted"/>
<reference evidence="1" key="1">
    <citation type="submission" date="2023-04" db="EMBL/GenBank/DDBJ databases">
        <title>Sphingomonas sp. MAHUQ-71 isolated from rice field.</title>
        <authorList>
            <person name="Huq M.A."/>
        </authorList>
    </citation>
    <scope>NUCLEOTIDE SEQUENCE</scope>
    <source>
        <strain evidence="1">MAHUQ-71</strain>
    </source>
</reference>
<name>A0ABT6N2U6_9SPHN</name>
<protein>
    <submittedName>
        <fullName evidence="1">Head-tail connector protein</fullName>
    </submittedName>
</protein>
<organism evidence="1 2">
    <name type="scientific">Sphingomonas oryzagri</name>
    <dbReference type="NCBI Taxonomy" id="3042314"/>
    <lineage>
        <taxon>Bacteria</taxon>
        <taxon>Pseudomonadati</taxon>
        <taxon>Pseudomonadota</taxon>
        <taxon>Alphaproteobacteria</taxon>
        <taxon>Sphingomonadales</taxon>
        <taxon>Sphingomonadaceae</taxon>
        <taxon>Sphingomonas</taxon>
    </lineage>
</organism>
<comment type="caution">
    <text evidence="1">The sequence shown here is derived from an EMBL/GenBank/DDBJ whole genome shotgun (WGS) entry which is preliminary data.</text>
</comment>
<dbReference type="NCBIfam" id="TIGR02215">
    <property type="entry name" value="phage_chp_gp8"/>
    <property type="match status" value="1"/>
</dbReference>
<dbReference type="EMBL" id="JARYGZ010000001">
    <property type="protein sequence ID" value="MDH7639584.1"/>
    <property type="molecule type" value="Genomic_DNA"/>
</dbReference>
<keyword evidence="2" id="KW-1185">Reference proteome</keyword>
<dbReference type="NCBIfam" id="TIGR01560">
    <property type="entry name" value="put_DNA_pack"/>
    <property type="match status" value="1"/>
</dbReference>
<evidence type="ECO:0000313" key="2">
    <source>
        <dbReference type="Proteomes" id="UP001160625"/>
    </source>
</evidence>
<evidence type="ECO:0000313" key="1">
    <source>
        <dbReference type="EMBL" id="MDH7639584.1"/>
    </source>
</evidence>
<sequence>MGAPAQAVADAKAYLRIDGTDEDALLATLAGAAIGLCERFTGLTLLSAARTDMVAACSPEWQRLPATPVSAIASVASLDPLGVASVLPVEAYAIDIDAAGDGWVRLTGPIAASRLQVGYTAGIAADWPSLAEPLRQGVIRLVAHLYAHRDAVDDAGPPAAVTALWRPYRRMRLA</sequence>
<dbReference type="CDD" id="cd08054">
    <property type="entry name" value="gp6"/>
    <property type="match status" value="1"/>
</dbReference>
<dbReference type="InterPro" id="IPR006450">
    <property type="entry name" value="Phage_HK97_gp6-like"/>
</dbReference>
<dbReference type="RefSeq" id="WP_281044848.1">
    <property type="nucleotide sequence ID" value="NZ_JARYGZ010000001.1"/>
</dbReference>
<gene>
    <name evidence="1" type="ORF">QGN17_12665</name>
</gene>
<dbReference type="Gene3D" id="1.10.3230.30">
    <property type="entry name" value="Phage gp6-like head-tail connector protein"/>
    <property type="match status" value="1"/>
</dbReference>
<accession>A0ABT6N2U6</accession>
<dbReference type="Proteomes" id="UP001160625">
    <property type="component" value="Unassembled WGS sequence"/>
</dbReference>